<organism evidence="1 2">
    <name type="scientific">Roseateles violae</name>
    <dbReference type="NCBI Taxonomy" id="3058042"/>
    <lineage>
        <taxon>Bacteria</taxon>
        <taxon>Pseudomonadati</taxon>
        <taxon>Pseudomonadota</taxon>
        <taxon>Betaproteobacteria</taxon>
        <taxon>Burkholderiales</taxon>
        <taxon>Sphaerotilaceae</taxon>
        <taxon>Roseateles</taxon>
    </lineage>
</organism>
<dbReference type="Proteomes" id="UP001228044">
    <property type="component" value="Unassembled WGS sequence"/>
</dbReference>
<comment type="caution">
    <text evidence="1">The sequence shown here is derived from an EMBL/GenBank/DDBJ whole genome shotgun (WGS) entry which is preliminary data.</text>
</comment>
<reference evidence="1 2" key="1">
    <citation type="submission" date="2023-06" db="EMBL/GenBank/DDBJ databases">
        <title>Pelomonas sp. PFR6 16S ribosomal RNA gene Genome sequencing and assembly.</title>
        <authorList>
            <person name="Woo H."/>
        </authorList>
    </citation>
    <scope>NUCLEOTIDE SEQUENCE [LARGE SCALE GENOMIC DNA]</scope>
    <source>
        <strain evidence="1 2">PFR6</strain>
    </source>
</reference>
<gene>
    <name evidence="1" type="ORF">QWJ38_23230</name>
</gene>
<keyword evidence="2" id="KW-1185">Reference proteome</keyword>
<sequence>MEDTSLTTRQAYLAMYAFLSRQYELGCEELGGLLGSMSLLADGQTVDPAVGQDWAEAVASAKSGTVDAYLKLQGRESS</sequence>
<accession>A0ABT8E016</accession>
<protein>
    <submittedName>
        <fullName evidence="1">Uncharacterized protein</fullName>
    </submittedName>
</protein>
<evidence type="ECO:0000313" key="2">
    <source>
        <dbReference type="Proteomes" id="UP001228044"/>
    </source>
</evidence>
<dbReference type="EMBL" id="JAUHHC010000008">
    <property type="protein sequence ID" value="MDN3923211.1"/>
    <property type="molecule type" value="Genomic_DNA"/>
</dbReference>
<proteinExistence type="predicted"/>
<name>A0ABT8E016_9BURK</name>
<evidence type="ECO:0000313" key="1">
    <source>
        <dbReference type="EMBL" id="MDN3923211.1"/>
    </source>
</evidence>
<dbReference type="RefSeq" id="WP_290361521.1">
    <property type="nucleotide sequence ID" value="NZ_JAUHHC010000008.1"/>
</dbReference>